<name>A0A090YQX5_PAEMA</name>
<protein>
    <submittedName>
        <fullName evidence="3">VanZ like family protein</fullName>
    </submittedName>
</protein>
<feature type="transmembrane region" description="Helical" evidence="1">
    <location>
        <begin position="149"/>
        <end position="170"/>
    </location>
</feature>
<keyword evidence="1" id="KW-0472">Membrane</keyword>
<evidence type="ECO:0000259" key="2">
    <source>
        <dbReference type="Pfam" id="PF04892"/>
    </source>
</evidence>
<dbReference type="HOGENOM" id="CLU_948840_0_0_9"/>
<dbReference type="Proteomes" id="UP000029278">
    <property type="component" value="Unassembled WGS sequence"/>
</dbReference>
<accession>A0A090YQX5</accession>
<keyword evidence="1" id="KW-1133">Transmembrane helix</keyword>
<comment type="caution">
    <text evidence="3">The sequence shown here is derived from an EMBL/GenBank/DDBJ whole genome shotgun (WGS) entry which is preliminary data.</text>
</comment>
<evidence type="ECO:0000313" key="3">
    <source>
        <dbReference type="EMBL" id="KFM94510.1"/>
    </source>
</evidence>
<evidence type="ECO:0000256" key="1">
    <source>
        <dbReference type="SAM" id="Phobius"/>
    </source>
</evidence>
<feature type="transmembrane region" description="Helical" evidence="1">
    <location>
        <begin position="9"/>
        <end position="29"/>
    </location>
</feature>
<dbReference type="STRING" id="44252.DJ90_1200"/>
<proteinExistence type="predicted"/>
<sequence length="322" mass="36526">MHLKQQRKIILAITIFYTLLILYFLFFAFGRAGKTDQTTEYTFIFLPDTFFRLPGLSDLLHPALMDFVDFGNIAAFIPFGILIPLLYRTNFVRFMTLFMLSILVVETIQALTFLGSFDINDVIQNSSGAAVGFGAYKLGFRTKNNWRNIAATGISSVVLMLGVWGGFGMLEQVFTKEMGPFMAINELKDSAGNTLTGTQPSSLKIGGQDVEPQYNVYSFAGKKKETYTYTLGHKEELYLFFNYGIPDHKDFQGSIKLTVDGHEFLSVSAKDQRHEPEMNKIFLPQANELTITIEGNETLWDVGFREMVYIWNEHQGEPMLPK</sequence>
<organism evidence="3 4">
    <name type="scientific">Paenibacillus macerans</name>
    <name type="common">Bacillus macerans</name>
    <dbReference type="NCBI Taxonomy" id="44252"/>
    <lineage>
        <taxon>Bacteria</taxon>
        <taxon>Bacillati</taxon>
        <taxon>Bacillota</taxon>
        <taxon>Bacilli</taxon>
        <taxon>Bacillales</taxon>
        <taxon>Paenibacillaceae</taxon>
        <taxon>Paenibacillus</taxon>
    </lineage>
</organism>
<dbReference type="Pfam" id="PF04892">
    <property type="entry name" value="VanZ"/>
    <property type="match status" value="1"/>
</dbReference>
<dbReference type="InterPro" id="IPR006976">
    <property type="entry name" value="VanZ-like"/>
</dbReference>
<dbReference type="OrthoDB" id="4822551at2"/>
<keyword evidence="1" id="KW-0812">Transmembrane</keyword>
<dbReference type="PATRIC" id="fig|44252.3.peg.5481"/>
<dbReference type="EMBL" id="JMQA01000047">
    <property type="protein sequence ID" value="KFM94510.1"/>
    <property type="molecule type" value="Genomic_DNA"/>
</dbReference>
<gene>
    <name evidence="3" type="ORF">DJ90_1200</name>
</gene>
<evidence type="ECO:0000313" key="4">
    <source>
        <dbReference type="Proteomes" id="UP000029278"/>
    </source>
</evidence>
<dbReference type="RefSeq" id="WP_036618378.1">
    <property type="nucleotide sequence ID" value="NZ_JAKOBR010000100.1"/>
</dbReference>
<reference evidence="3 4" key="1">
    <citation type="submission" date="2014-04" db="EMBL/GenBank/DDBJ databases">
        <authorList>
            <person name="Bishop-Lilly K.A."/>
            <person name="Broomall S.M."/>
            <person name="Chain P.S."/>
            <person name="Chertkov O."/>
            <person name="Coyne S.R."/>
            <person name="Daligault H.E."/>
            <person name="Davenport K.W."/>
            <person name="Erkkila T."/>
            <person name="Frey K.G."/>
            <person name="Gibbons H.S."/>
            <person name="Gu W."/>
            <person name="Jaissle J."/>
            <person name="Johnson S.L."/>
            <person name="Koroleva G.I."/>
            <person name="Ladner J.T."/>
            <person name="Lo C.-C."/>
            <person name="Minogue T.D."/>
            <person name="Munk C."/>
            <person name="Palacios G.F."/>
            <person name="Redden C.L."/>
            <person name="Rosenzweig C.N."/>
            <person name="Scholz M.B."/>
            <person name="Teshima H."/>
            <person name="Xu Y."/>
        </authorList>
    </citation>
    <scope>NUCLEOTIDE SEQUENCE [LARGE SCALE GENOMIC DNA]</scope>
    <source>
        <strain evidence="3 4">8244</strain>
    </source>
</reference>
<feature type="transmembrane region" description="Helical" evidence="1">
    <location>
        <begin position="94"/>
        <end position="117"/>
    </location>
</feature>
<dbReference type="AlphaFoldDB" id="A0A090YQX5"/>
<feature type="domain" description="VanZ-like" evidence="2">
    <location>
        <begin position="15"/>
        <end position="138"/>
    </location>
</feature>
<feature type="transmembrane region" description="Helical" evidence="1">
    <location>
        <begin position="67"/>
        <end position="87"/>
    </location>
</feature>
<keyword evidence="4" id="KW-1185">Reference proteome</keyword>
<dbReference type="GeneID" id="77010584"/>